<dbReference type="Proteomes" id="UP001378956">
    <property type="component" value="Unassembled WGS sequence"/>
</dbReference>
<comment type="caution">
    <text evidence="1">The sequence shown here is derived from an EMBL/GenBank/DDBJ whole genome shotgun (WGS) entry which is preliminary data.</text>
</comment>
<organism evidence="1 2">
    <name type="scientific">Pedobacter panaciterrae</name>
    <dbReference type="NCBI Taxonomy" id="363849"/>
    <lineage>
        <taxon>Bacteria</taxon>
        <taxon>Pseudomonadati</taxon>
        <taxon>Bacteroidota</taxon>
        <taxon>Sphingobacteriia</taxon>
        <taxon>Sphingobacteriales</taxon>
        <taxon>Sphingobacteriaceae</taxon>
        <taxon>Pedobacter</taxon>
    </lineage>
</organism>
<sequence>MLKKSILAGMAFLMLSCGNQKKEESDSGTGSVIDKVSNLNKVAQSADKMEEMTAELKKLTPLTNEQLKAAVPETLDGLKRKSFSAGGYAVSGLSTIEAEYGDDSKYVKVGIIDGAGESGSAIISLMAMTLSMDRESESNGTVSKTVDVNGIRSITEETKSESSVSSSIKFLYKDRYSVSLDGTGYSLQELESFLKSVKLDELK</sequence>
<dbReference type="PROSITE" id="PS51257">
    <property type="entry name" value="PROKAR_LIPOPROTEIN"/>
    <property type="match status" value="1"/>
</dbReference>
<dbReference type="RefSeq" id="WP_172659255.1">
    <property type="nucleotide sequence ID" value="NZ_CBFGNQ010000017.1"/>
</dbReference>
<dbReference type="EMBL" id="JBBEUB010000005">
    <property type="protein sequence ID" value="MEJ2904116.1"/>
    <property type="molecule type" value="Genomic_DNA"/>
</dbReference>
<keyword evidence="2" id="KW-1185">Reference proteome</keyword>
<proteinExistence type="predicted"/>
<accession>A0ABU8NPM7</accession>
<evidence type="ECO:0000313" key="2">
    <source>
        <dbReference type="Proteomes" id="UP001378956"/>
    </source>
</evidence>
<gene>
    <name evidence="1" type="ORF">WAE58_16850</name>
</gene>
<evidence type="ECO:0008006" key="3">
    <source>
        <dbReference type="Google" id="ProtNLM"/>
    </source>
</evidence>
<name>A0ABU8NPM7_9SPHI</name>
<reference evidence="1 2" key="1">
    <citation type="submission" date="2024-03" db="EMBL/GenBank/DDBJ databases">
        <title>Sequence of Lycoming College Course Isolates.</title>
        <authorList>
            <person name="Plotts O."/>
            <person name="Newman J."/>
        </authorList>
    </citation>
    <scope>NUCLEOTIDE SEQUENCE [LARGE SCALE GENOMIC DNA]</scope>
    <source>
        <strain evidence="1 2">CJB-3</strain>
    </source>
</reference>
<evidence type="ECO:0000313" key="1">
    <source>
        <dbReference type="EMBL" id="MEJ2904116.1"/>
    </source>
</evidence>
<protein>
    <recommendedName>
        <fullName evidence="3">Lipoprotein</fullName>
    </recommendedName>
</protein>